<dbReference type="Pfam" id="PF05936">
    <property type="entry name" value="T6SS_VasE"/>
    <property type="match status" value="1"/>
</dbReference>
<dbReference type="NCBIfam" id="TIGR03353">
    <property type="entry name" value="VI_chp_4"/>
    <property type="match status" value="1"/>
</dbReference>
<dbReference type="InterPro" id="IPR010263">
    <property type="entry name" value="T6SS_TssK"/>
</dbReference>
<dbReference type="PANTHER" id="PTHR35566">
    <property type="entry name" value="BLR3599 PROTEIN"/>
    <property type="match status" value="1"/>
</dbReference>
<protein>
    <submittedName>
        <fullName evidence="1">Type VI secretion system baseplate subunit TssK</fullName>
    </submittedName>
</protein>
<evidence type="ECO:0000313" key="2">
    <source>
        <dbReference type="Proteomes" id="UP000235616"/>
    </source>
</evidence>
<dbReference type="Proteomes" id="UP000235616">
    <property type="component" value="Unassembled WGS sequence"/>
</dbReference>
<sequence>MICNDRVVWSEGMLLQQQHLQQHDRYLHWLIGARCAPRGAHGWGCSVLELDHAQLTLGKLALRACEGIMPDGTPFSLPDHGDLPLPIDVPESRRGAVVVLALALARPGVPEVEEDLGTAEAGVGGESYARYRRADYTVVDCHTRYGESALVQVARVRMRLAFADEIGDAFASIGVARIVERRADHRLVLDTAYIPSCLDYRVAPSLSAFVDELVGLLRQRAHMLSARLAQPGIGAVAELADFLLLQLIHRFEPLLAHWAQSAGVHPEALYCALLPLAGELSGLTRGGVRQAERGPYRHDALDATFAPLVETVREALSHAMNPQAVAIGLDARPFGLHVARVADSTLFGSSGFVLTARADMAADTLAAALPQHLKLGPLESIDDLVNLQLPGIGLRLLPAAPRQLPFHAQQCYFALDATDPLWPQLASSGALAMHVAGTLPGLELQLWAIRQ</sequence>
<comment type="caution">
    <text evidence="1">The sequence shown here is derived from an EMBL/GenBank/DDBJ whole genome shotgun (WGS) entry which is preliminary data.</text>
</comment>
<dbReference type="AlphaFoldDB" id="A0A2N7VTG4"/>
<dbReference type="EMBL" id="PNYA01000008">
    <property type="protein sequence ID" value="PMS20432.1"/>
    <property type="molecule type" value="Genomic_DNA"/>
</dbReference>
<accession>A0A2N7VTG4</accession>
<proteinExistence type="predicted"/>
<dbReference type="PANTHER" id="PTHR35566:SF1">
    <property type="entry name" value="TYPE VI SECRETION SYSTEM BASEPLATE COMPONENT TSSK1"/>
    <property type="match status" value="1"/>
</dbReference>
<organism evidence="1 2">
    <name type="scientific">Trinickia dabaoshanensis</name>
    <dbReference type="NCBI Taxonomy" id="564714"/>
    <lineage>
        <taxon>Bacteria</taxon>
        <taxon>Pseudomonadati</taxon>
        <taxon>Pseudomonadota</taxon>
        <taxon>Betaproteobacteria</taxon>
        <taxon>Burkholderiales</taxon>
        <taxon>Burkholderiaceae</taxon>
        <taxon>Trinickia</taxon>
    </lineage>
</organism>
<name>A0A2N7VTG4_9BURK</name>
<reference evidence="1 2" key="1">
    <citation type="submission" date="2018-01" db="EMBL/GenBank/DDBJ databases">
        <title>Whole genome analyses suggest that Burkholderia sensu lato contains two further novel genera in the rhizoxinica-symbiotica group Mycetohabitans gen. nov., and Trinickia gen. nov.: implications for the evolution of diazotrophy and nodulation in the Burkholderiaceae.</title>
        <authorList>
            <person name="Estrada-de los Santos P."/>
            <person name="Palmer M."/>
            <person name="Chavez-Ramirez B."/>
            <person name="Beukes C."/>
            <person name="Steenkamp E.T."/>
            <person name="Hirsch A.M."/>
            <person name="Manyaka P."/>
            <person name="Maluk M."/>
            <person name="Lafos M."/>
            <person name="Crook M."/>
            <person name="Gross E."/>
            <person name="Simon M.F."/>
            <person name="Bueno dos Reis Junior F."/>
            <person name="Poole P.S."/>
            <person name="Venter S.N."/>
            <person name="James E.K."/>
        </authorList>
    </citation>
    <scope>NUCLEOTIDE SEQUENCE [LARGE SCALE GENOMIC DNA]</scope>
    <source>
        <strain evidence="1 2">GIMN1.004</strain>
    </source>
</reference>
<keyword evidence="2" id="KW-1185">Reference proteome</keyword>
<gene>
    <name evidence="1" type="ORF">C0Z18_10865</name>
</gene>
<dbReference type="OrthoDB" id="9775333at2"/>
<evidence type="ECO:0000313" key="1">
    <source>
        <dbReference type="EMBL" id="PMS20432.1"/>
    </source>
</evidence>
<dbReference type="RefSeq" id="WP_102645413.1">
    <property type="nucleotide sequence ID" value="NZ_PNYA01000008.1"/>
</dbReference>